<sequence>MKTLLSIIVLCSLANMFCQELYSSEDNLSTENFQLEDYPSQGHLLDPEPLQALLRIIRKPGAQQFFGLMGKRSTAKTQVTRKRQKFQSFVGLMGKRNLRKQSEYSHHPPVPCNLQV</sequence>
<dbReference type="GO" id="GO:0005615">
    <property type="term" value="C:extracellular space"/>
    <property type="evidence" value="ECO:0007669"/>
    <property type="project" value="TreeGrafter"/>
</dbReference>
<dbReference type="GO" id="GO:0007204">
    <property type="term" value="P:positive regulation of cytosolic calcium ion concentration"/>
    <property type="evidence" value="ECO:0007669"/>
    <property type="project" value="TreeGrafter"/>
</dbReference>
<reference evidence="9" key="1">
    <citation type="submission" date="2020-10" db="EMBL/GenBank/DDBJ databases">
        <title>Chromosome-scale genome assembly of the Allis shad, Alosa alosa.</title>
        <authorList>
            <person name="Margot Z."/>
            <person name="Christophe K."/>
            <person name="Cabau C."/>
            <person name="Louis A."/>
            <person name="Berthelot C."/>
            <person name="Parey E."/>
            <person name="Roest Crollius H."/>
            <person name="Montfort J."/>
            <person name="Robinson-Rechavi M."/>
            <person name="Bucao C."/>
            <person name="Bouchez O."/>
            <person name="Gislard M."/>
            <person name="Lluch J."/>
            <person name="Milhes M."/>
            <person name="Lampietro C."/>
            <person name="Lopez Roques C."/>
            <person name="Donnadieu C."/>
            <person name="Braasch I."/>
            <person name="Desvignes T."/>
            <person name="Postlethwait J."/>
            <person name="Bobe J."/>
            <person name="Guiguen Y."/>
        </authorList>
    </citation>
    <scope>NUCLEOTIDE SEQUENCE</scope>
    <source>
        <strain evidence="9">M-15738</strain>
        <tissue evidence="9">Blood</tissue>
    </source>
</reference>
<evidence type="ECO:0000256" key="8">
    <source>
        <dbReference type="SAM" id="SignalP"/>
    </source>
</evidence>
<evidence type="ECO:0000313" key="10">
    <source>
        <dbReference type="Proteomes" id="UP000823561"/>
    </source>
</evidence>
<keyword evidence="4" id="KW-0165">Cleavage on pair of basic residues</keyword>
<keyword evidence="5 8" id="KW-0732">Signal</keyword>
<keyword evidence="6" id="KW-0027">Amidation</keyword>
<dbReference type="PROSITE" id="PS00267">
    <property type="entry name" value="TACHYKININ"/>
    <property type="match status" value="1"/>
</dbReference>
<proteinExistence type="inferred from homology"/>
<comment type="caution">
    <text evidence="9">The sequence shown here is derived from an EMBL/GenBank/DDBJ whole genome shotgun (WGS) entry which is preliminary data.</text>
</comment>
<evidence type="ECO:0000256" key="1">
    <source>
        <dbReference type="ARBA" id="ARBA00004613"/>
    </source>
</evidence>
<evidence type="ECO:0000256" key="2">
    <source>
        <dbReference type="ARBA" id="ARBA00007518"/>
    </source>
</evidence>
<feature type="chain" id="PRO_5043450830" evidence="8">
    <location>
        <begin position="19"/>
        <end position="116"/>
    </location>
</feature>
<dbReference type="InterPro" id="IPR008216">
    <property type="entry name" value="Tachykinin_fam"/>
</dbReference>
<evidence type="ECO:0000256" key="3">
    <source>
        <dbReference type="ARBA" id="ARBA00022525"/>
    </source>
</evidence>
<protein>
    <submittedName>
        <fullName evidence="9">Uncharacterized protein</fullName>
    </submittedName>
</protein>
<dbReference type="InterPro" id="IPR013055">
    <property type="entry name" value="Tachy_Neuro_lke_CS"/>
</dbReference>
<evidence type="ECO:0000256" key="6">
    <source>
        <dbReference type="ARBA" id="ARBA00022815"/>
    </source>
</evidence>
<comment type="similarity">
    <text evidence="2">Belongs to the tachykinin family.</text>
</comment>
<evidence type="ECO:0000256" key="4">
    <source>
        <dbReference type="ARBA" id="ARBA00022685"/>
    </source>
</evidence>
<dbReference type="GO" id="GO:0007218">
    <property type="term" value="P:neuropeptide signaling pathway"/>
    <property type="evidence" value="ECO:0007669"/>
    <property type="project" value="UniProtKB-KW"/>
</dbReference>
<keyword evidence="3" id="KW-0964">Secreted</keyword>
<dbReference type="PANTHER" id="PTHR11250:SF2">
    <property type="entry name" value="TACHYKININ-4"/>
    <property type="match status" value="1"/>
</dbReference>
<evidence type="ECO:0000313" key="9">
    <source>
        <dbReference type="EMBL" id="KAG5271645.1"/>
    </source>
</evidence>
<dbReference type="PANTHER" id="PTHR11250">
    <property type="entry name" value="TACHYKININ"/>
    <property type="match status" value="1"/>
</dbReference>
<gene>
    <name evidence="9" type="ORF">AALO_G00182320</name>
</gene>
<comment type="subcellular location">
    <subcellularLocation>
        <location evidence="1">Secreted</location>
    </subcellularLocation>
</comment>
<accession>A0AAV6G9Z0</accession>
<organism evidence="9 10">
    <name type="scientific">Alosa alosa</name>
    <name type="common">allis shad</name>
    <dbReference type="NCBI Taxonomy" id="278164"/>
    <lineage>
        <taxon>Eukaryota</taxon>
        <taxon>Metazoa</taxon>
        <taxon>Chordata</taxon>
        <taxon>Craniata</taxon>
        <taxon>Vertebrata</taxon>
        <taxon>Euteleostomi</taxon>
        <taxon>Actinopterygii</taxon>
        <taxon>Neopterygii</taxon>
        <taxon>Teleostei</taxon>
        <taxon>Clupei</taxon>
        <taxon>Clupeiformes</taxon>
        <taxon>Clupeoidei</taxon>
        <taxon>Clupeidae</taxon>
        <taxon>Alosa</taxon>
    </lineage>
</organism>
<evidence type="ECO:0000256" key="5">
    <source>
        <dbReference type="ARBA" id="ARBA00022729"/>
    </source>
</evidence>
<dbReference type="GO" id="GO:0031835">
    <property type="term" value="F:substance P receptor binding"/>
    <property type="evidence" value="ECO:0007669"/>
    <property type="project" value="TreeGrafter"/>
</dbReference>
<dbReference type="Proteomes" id="UP000823561">
    <property type="component" value="Chromosome 13"/>
</dbReference>
<dbReference type="GO" id="GO:0006954">
    <property type="term" value="P:inflammatory response"/>
    <property type="evidence" value="ECO:0007669"/>
    <property type="project" value="TreeGrafter"/>
</dbReference>
<name>A0AAV6G9Z0_9TELE</name>
<evidence type="ECO:0000256" key="7">
    <source>
        <dbReference type="ARBA" id="ARBA00023320"/>
    </source>
</evidence>
<keyword evidence="7" id="KW-0527">Neuropeptide</keyword>
<dbReference type="GO" id="GO:0007217">
    <property type="term" value="P:tachykinin receptor signaling pathway"/>
    <property type="evidence" value="ECO:0007669"/>
    <property type="project" value="InterPro"/>
</dbReference>
<dbReference type="PRINTS" id="PR01829">
    <property type="entry name" value="PROTACHYKNIN"/>
</dbReference>
<dbReference type="AlphaFoldDB" id="A0AAV6G9Z0"/>
<dbReference type="EMBL" id="JADWDJ010000013">
    <property type="protein sequence ID" value="KAG5271645.1"/>
    <property type="molecule type" value="Genomic_DNA"/>
</dbReference>
<keyword evidence="10" id="KW-1185">Reference proteome</keyword>
<feature type="signal peptide" evidence="8">
    <location>
        <begin position="1"/>
        <end position="18"/>
    </location>
</feature>